<organism evidence="1">
    <name type="scientific">Haemophilus influenzae</name>
    <dbReference type="NCBI Taxonomy" id="727"/>
    <lineage>
        <taxon>Bacteria</taxon>
        <taxon>Pseudomonadati</taxon>
        <taxon>Pseudomonadota</taxon>
        <taxon>Gammaproteobacteria</taxon>
        <taxon>Pasteurellales</taxon>
        <taxon>Pasteurellaceae</taxon>
        <taxon>Haemophilus</taxon>
    </lineage>
</organism>
<dbReference type="KEGG" id="hih:NF38_03200"/>
<dbReference type="AlphaFoldDB" id="A0A1Q5Y3E3"/>
<sequence>MKEFNLDAALNGEPVKLRNGLKAIVYYRIPDEFSYPGGSTEIYPLLGIIFNKDGTIKGASENWKDCGAYCSCQGGLDIVGMWEEHKLTSEQVLEKAYKENFLVLCDGNPDLPLKVIAKTKNGEFVMQPEDGIIQPWLANLTMEWFFVKKLDPKFDTSTLPKPFKPHIGDEFFYLSDGVIRYFSFYADCAANLMINGQCFRTKEDAQKWLDFMKSMME</sequence>
<name>A0A1Q5Y3E3_HAEIF</name>
<dbReference type="EMBL" id="QVJI01000023">
    <property type="protein sequence ID" value="RFN62344.1"/>
    <property type="molecule type" value="Genomic_DNA"/>
</dbReference>
<protein>
    <submittedName>
        <fullName evidence="1">Uncharacterized protein</fullName>
    </submittedName>
</protein>
<proteinExistence type="predicted"/>
<gene>
    <name evidence="1" type="ORF">CH627_09715</name>
</gene>
<dbReference type="RefSeq" id="WP_038440643.1">
    <property type="nucleotide sequence ID" value="NZ_CP009610.1"/>
</dbReference>
<accession>A0A1Q5Y3E3</accession>
<dbReference type="GeneID" id="93219387"/>
<reference evidence="1" key="1">
    <citation type="submission" date="2018-08" db="EMBL/GenBank/DDBJ databases">
        <title>Antagonistic pleiotropy in the bifunctional surface protein FadL/P1 during adaptation of Haemophilus influenzae to chronic lung infection associated with COPD.</title>
        <authorList>
            <person name="Moleres J."/>
            <person name="Ehrlich R."/>
        </authorList>
    </citation>
    <scope>NUCLEOTIDE SEQUENCE [LARGE SCALE GENOMIC DNA]</scope>
    <source>
        <strain evidence="1">P668-6062</strain>
    </source>
</reference>
<comment type="caution">
    <text evidence="1">The sequence shown here is derived from an EMBL/GenBank/DDBJ whole genome shotgun (WGS) entry which is preliminary data.</text>
</comment>
<evidence type="ECO:0000313" key="1">
    <source>
        <dbReference type="EMBL" id="RFN62344.1"/>
    </source>
</evidence>